<keyword evidence="2" id="KW-1185">Reference proteome</keyword>
<evidence type="ECO:0000313" key="2">
    <source>
        <dbReference type="Proteomes" id="UP000604046"/>
    </source>
</evidence>
<gene>
    <name evidence="1" type="primary">VWA3A</name>
    <name evidence="1" type="ORF">SNAT2548_LOCUS6002</name>
</gene>
<proteinExistence type="predicted"/>
<protein>
    <submittedName>
        <fullName evidence="1">VWA3A protein</fullName>
    </submittedName>
</protein>
<organism evidence="1 2">
    <name type="scientific">Symbiodinium natans</name>
    <dbReference type="NCBI Taxonomy" id="878477"/>
    <lineage>
        <taxon>Eukaryota</taxon>
        <taxon>Sar</taxon>
        <taxon>Alveolata</taxon>
        <taxon>Dinophyceae</taxon>
        <taxon>Suessiales</taxon>
        <taxon>Symbiodiniaceae</taxon>
        <taxon>Symbiodinium</taxon>
    </lineage>
</organism>
<name>A0A812J914_9DINO</name>
<evidence type="ECO:0000313" key="1">
    <source>
        <dbReference type="EMBL" id="CAE7201065.1"/>
    </source>
</evidence>
<accession>A0A812J914</accession>
<dbReference type="EMBL" id="CAJNDS010000391">
    <property type="protein sequence ID" value="CAE7201065.1"/>
    <property type="molecule type" value="Genomic_DNA"/>
</dbReference>
<comment type="caution">
    <text evidence="1">The sequence shown here is derived from an EMBL/GenBank/DDBJ whole genome shotgun (WGS) entry which is preliminary data.</text>
</comment>
<dbReference type="Proteomes" id="UP000604046">
    <property type="component" value="Unassembled WGS sequence"/>
</dbReference>
<reference evidence="1" key="1">
    <citation type="submission" date="2021-02" db="EMBL/GenBank/DDBJ databases">
        <authorList>
            <person name="Dougan E. K."/>
            <person name="Rhodes N."/>
            <person name="Thang M."/>
            <person name="Chan C."/>
        </authorList>
    </citation>
    <scope>NUCLEOTIDE SEQUENCE</scope>
</reference>
<dbReference type="AlphaFoldDB" id="A0A812J914"/>
<sequence length="133" mass="14907">MARYRAFSRGYKVQLLHACSLVVEDASVDPVWLQLPGRSNQMPAMRWVQSAATIVSEKVQYTQADTPFMAGLTLAEFELLVPRGHVRYKQPGLPATTLHRHCRNERAPGTKGEAEFVQLGPEPETQVRTCSLQ</sequence>